<evidence type="ECO:0000256" key="5">
    <source>
        <dbReference type="ARBA" id="ARBA00022801"/>
    </source>
</evidence>
<dbReference type="InterPro" id="IPR029060">
    <property type="entry name" value="PIN-like_dom_sf"/>
</dbReference>
<name>A0A8F6UAA8_9VIRU</name>
<dbReference type="SMART" id="SM00279">
    <property type="entry name" value="HhH2"/>
    <property type="match status" value="1"/>
</dbReference>
<keyword evidence="5" id="KW-0378">Hydrolase</keyword>
<dbReference type="GO" id="GO:0017108">
    <property type="term" value="F:5'-flap endonuclease activity"/>
    <property type="evidence" value="ECO:0007669"/>
    <property type="project" value="TreeGrafter"/>
</dbReference>
<dbReference type="GO" id="GO:0003677">
    <property type="term" value="F:DNA binding"/>
    <property type="evidence" value="ECO:0007669"/>
    <property type="project" value="InterPro"/>
</dbReference>
<feature type="domain" description="XPG N-terminal" evidence="8">
    <location>
        <begin position="1"/>
        <end position="92"/>
    </location>
</feature>
<dbReference type="GO" id="GO:0046872">
    <property type="term" value="F:metal ion binding"/>
    <property type="evidence" value="ECO:0007669"/>
    <property type="project" value="UniProtKB-KW"/>
</dbReference>
<dbReference type="InterPro" id="IPR006084">
    <property type="entry name" value="XPG/Rad2"/>
</dbReference>
<reference evidence="9" key="1">
    <citation type="submission" date="2021-02" db="EMBL/GenBank/DDBJ databases">
        <title>Distinct virome patterns of the invasive cane toad (Rhinella marina) across its native and introduced ranges.</title>
        <authorList>
            <person name="Russo A.G."/>
            <person name="Harding E.F."/>
            <person name="Yan G.J."/>
            <person name="Selechnik D."/>
            <person name="Ducatez S."/>
            <person name="DeVore J.L."/>
            <person name="Zhou J."/>
            <person name="Sarma R.R."/>
            <person name="Lee Y.P."/>
            <person name="Richardson M.F."/>
            <person name="Shine R."/>
            <person name="Rollins L.A."/>
            <person name="White P.A."/>
        </authorList>
    </citation>
    <scope>NUCLEOTIDE SEQUENCE</scope>
</reference>
<dbReference type="InterPro" id="IPR006085">
    <property type="entry name" value="XPG_DNA_repair_N"/>
</dbReference>
<dbReference type="PRINTS" id="PR00853">
    <property type="entry name" value="XPGRADSUPER"/>
</dbReference>
<dbReference type="InterPro" id="IPR036279">
    <property type="entry name" value="5-3_exonuclease_C_sf"/>
</dbReference>
<dbReference type="Pfam" id="PF00752">
    <property type="entry name" value="XPG_N"/>
    <property type="match status" value="1"/>
</dbReference>
<evidence type="ECO:0000256" key="6">
    <source>
        <dbReference type="ARBA" id="ARBA00022842"/>
    </source>
</evidence>
<dbReference type="SUPFAM" id="SSF88723">
    <property type="entry name" value="PIN domain-like"/>
    <property type="match status" value="1"/>
</dbReference>
<accession>A0A8F6UAA8</accession>
<evidence type="ECO:0000259" key="8">
    <source>
        <dbReference type="SMART" id="SM00485"/>
    </source>
</evidence>
<feature type="domain" description="XPG-I" evidence="7">
    <location>
        <begin position="167"/>
        <end position="234"/>
    </location>
</feature>
<dbReference type="Gene3D" id="1.10.150.20">
    <property type="entry name" value="5' to 3' exonuclease, C-terminal subdomain"/>
    <property type="match status" value="1"/>
</dbReference>
<organism evidence="9">
    <name type="scientific">Rhinella marina erythrocytic-like virus</name>
    <dbReference type="NCBI Taxonomy" id="2859906"/>
    <lineage>
        <taxon>Viruses</taxon>
        <taxon>Varidnaviria</taxon>
        <taxon>Bamfordvirae</taxon>
        <taxon>Nucleocytoviricota</taxon>
        <taxon>Megaviricetes</taxon>
        <taxon>Pimascovirales</taxon>
        <taxon>Pimascovirales incertae sedis</taxon>
        <taxon>Iridoviridae</taxon>
    </lineage>
</organism>
<protein>
    <submittedName>
        <fullName evidence="9">DNA repair protein/FLAP endonuclease</fullName>
    </submittedName>
</protein>
<dbReference type="EMBL" id="MW582927">
    <property type="protein sequence ID" value="QXT57790.1"/>
    <property type="molecule type" value="Genomic_DNA"/>
</dbReference>
<dbReference type="SMART" id="SM00484">
    <property type="entry name" value="XPGI"/>
    <property type="match status" value="1"/>
</dbReference>
<evidence type="ECO:0000256" key="2">
    <source>
        <dbReference type="ARBA" id="ARBA00022722"/>
    </source>
</evidence>
<keyword evidence="6" id="KW-0460">Magnesium</keyword>
<dbReference type="Gene3D" id="3.40.50.1010">
    <property type="entry name" value="5'-nuclease"/>
    <property type="match status" value="1"/>
</dbReference>
<evidence type="ECO:0000259" key="7">
    <source>
        <dbReference type="SMART" id="SM00484"/>
    </source>
</evidence>
<dbReference type="SMART" id="SM00485">
    <property type="entry name" value="XPGN"/>
    <property type="match status" value="1"/>
</dbReference>
<sequence>MGIKGFSVFLKHIGCEWEETSLAAFTGKTMAIDGIMYLYQTKLSPRHPTRLFIEFITKLKSVNIKPVFVMDGKYVHEKEQEQAYRAQKRRNLQEVVDKLSLQLEEYKLKKEVGKDLSKLVNSNINLFINKLSKTLNTHALSLHISKLLREVSPIPKHVKEIFLNVCDAFGIPVIWAKSDGEMLCATLNKLGKVDVVFSHDSDVFPAGAVRVIKQIDGMVAKTIKLSTILSNIGLPFSSFKDFCIMCGTDFNKRIPGLGPVTAYNLIKTHKTIEEIAANTEYNIDSINYIRVREIYSQEDYKEDIVFLNPDKTKIKNLLVNFNLQSMFNNLEKTWAL</sequence>
<dbReference type="PANTHER" id="PTHR11081">
    <property type="entry name" value="FLAP ENDONUCLEASE FAMILY MEMBER"/>
    <property type="match status" value="1"/>
</dbReference>
<dbReference type="InterPro" id="IPR006086">
    <property type="entry name" value="XPG-I_dom"/>
</dbReference>
<dbReference type="GO" id="GO:0008409">
    <property type="term" value="F:5'-3' exonuclease activity"/>
    <property type="evidence" value="ECO:0007669"/>
    <property type="project" value="TreeGrafter"/>
</dbReference>
<proteinExistence type="predicted"/>
<evidence type="ECO:0000256" key="3">
    <source>
        <dbReference type="ARBA" id="ARBA00022723"/>
    </source>
</evidence>
<dbReference type="InterPro" id="IPR008918">
    <property type="entry name" value="HhH2"/>
</dbReference>
<keyword evidence="2" id="KW-0540">Nuclease</keyword>
<evidence type="ECO:0000313" key="9">
    <source>
        <dbReference type="EMBL" id="QXT57790.1"/>
    </source>
</evidence>
<evidence type="ECO:0000256" key="4">
    <source>
        <dbReference type="ARBA" id="ARBA00022759"/>
    </source>
</evidence>
<dbReference type="PANTHER" id="PTHR11081:SF9">
    <property type="entry name" value="FLAP ENDONUCLEASE 1"/>
    <property type="match status" value="1"/>
</dbReference>
<comment type="cofactor">
    <cofactor evidence="1">
        <name>Mg(2+)</name>
        <dbReference type="ChEBI" id="CHEBI:18420"/>
    </cofactor>
</comment>
<dbReference type="SUPFAM" id="SSF47807">
    <property type="entry name" value="5' to 3' exonuclease, C-terminal subdomain"/>
    <property type="match status" value="1"/>
</dbReference>
<keyword evidence="4 9" id="KW-0255">Endonuclease</keyword>
<dbReference type="Pfam" id="PF00867">
    <property type="entry name" value="XPG_I"/>
    <property type="match status" value="1"/>
</dbReference>
<keyword evidence="3" id="KW-0479">Metal-binding</keyword>
<evidence type="ECO:0000256" key="1">
    <source>
        <dbReference type="ARBA" id="ARBA00001946"/>
    </source>
</evidence>